<dbReference type="STRING" id="1459636.NTE_01495"/>
<dbReference type="PANTHER" id="PTHR43649">
    <property type="entry name" value="ARABINOSE-BINDING PROTEIN-RELATED"/>
    <property type="match status" value="1"/>
</dbReference>
<evidence type="ECO:0000313" key="4">
    <source>
        <dbReference type="Proteomes" id="UP000028194"/>
    </source>
</evidence>
<keyword evidence="2" id="KW-1133">Transmembrane helix</keyword>
<dbReference type="InterPro" id="IPR006059">
    <property type="entry name" value="SBP"/>
</dbReference>
<reference evidence="3 4" key="1">
    <citation type="journal article" date="2014" name="PLoS ONE">
        <title>Genome Sequence of Candidatus Nitrososphaera evergladensis from Group I.1b Enriched from Everglades Soil Reveals Novel Genomic Features of the Ammonia-Oxidizing Archaea.</title>
        <authorList>
            <person name="Zhalnina K.V."/>
            <person name="Dias R."/>
            <person name="Leonard M.T."/>
            <person name="Dorr de Quadros P."/>
            <person name="Camargo F.A."/>
            <person name="Drew J.C."/>
            <person name="Farmerie W.G."/>
            <person name="Daroub S.H."/>
            <person name="Triplett E.W."/>
        </authorList>
    </citation>
    <scope>NUCLEOTIDE SEQUENCE [LARGE SCALE GENOMIC DNA]</scope>
    <source>
        <strain evidence="3 4">SR1</strain>
    </source>
</reference>
<dbReference type="Proteomes" id="UP000028194">
    <property type="component" value="Chromosome"/>
</dbReference>
<feature type="region of interest" description="Disordered" evidence="1">
    <location>
        <begin position="239"/>
        <end position="261"/>
    </location>
</feature>
<keyword evidence="2" id="KW-0472">Membrane</keyword>
<proteinExistence type="predicted"/>
<dbReference type="KEGG" id="nev:NTE_01495"/>
<dbReference type="PANTHER" id="PTHR43649:SF12">
    <property type="entry name" value="DIACETYLCHITOBIOSE BINDING PROTEIN DASA"/>
    <property type="match status" value="1"/>
</dbReference>
<dbReference type="Pfam" id="PF13416">
    <property type="entry name" value="SBP_bac_8"/>
    <property type="match status" value="1"/>
</dbReference>
<keyword evidence="3" id="KW-0762">Sugar transport</keyword>
<dbReference type="SUPFAM" id="SSF53850">
    <property type="entry name" value="Periplasmic binding protein-like II"/>
    <property type="match status" value="1"/>
</dbReference>
<name>A0A075MQS2_9ARCH</name>
<protein>
    <submittedName>
        <fullName evidence="3">ABC-type sugar transport system, periplasmic component</fullName>
    </submittedName>
</protein>
<dbReference type="Gene3D" id="3.40.190.10">
    <property type="entry name" value="Periplasmic binding protein-like II"/>
    <property type="match status" value="2"/>
</dbReference>
<dbReference type="eggNOG" id="arCOG00151">
    <property type="taxonomic scope" value="Archaea"/>
</dbReference>
<dbReference type="AlphaFoldDB" id="A0A075MQS2"/>
<dbReference type="GeneID" id="41597284"/>
<dbReference type="EMBL" id="CP007174">
    <property type="protein sequence ID" value="AIF83558.1"/>
    <property type="molecule type" value="Genomic_DNA"/>
</dbReference>
<sequence>MNSLEHSIFRIITVGIILFNIVVIGASSALAAAAGNNNNNNSSSSAGVIGTSTRGEKERDYYVNATAEQRHKEHLAMGAAITEPYTANLNYTLVAVGSASQGQVKSSLREDARITLNLSVWKSTKAVVSMDIMNGTVKIGNNKELQVHSGHAYYLINSHLMRIIGYIIIARESAGSEHQPSSSQVQTLKLIGKATTADDARLPAGTGSNQQPPLKIQILAAQSKLAPGWSLDMNAEVRLERGDSSSLPPQTTGQEGQKAAAQKKQVTLTAILDNLGDEERFHALIDSALQKLRERHPDLDIQVVEKQFAYPEERNQLIKSVANGTEVDLMSVDQIWLGELAEKGLLTDLGNYTKSWGRALDWYQSNWDGGAYKGKTYGIWVWTDVRGMYYWKDLLEAASVDPDSLKTWDGYIESAKKLDASLRPKGIEGVHLTGASHSPDLWYPYLWMLGGDILEQKSGHPTKGVYWFPAYNSSKGVEALTFLKHQVDAGIVPQKSHFWGKEFADKKFAVMIEASHVPGEFSPDQKQDLDKKVGFIPMLPVPNQNTQTTTLMGGWELSIPVTSRHKELAWELISLMVEPEILAPWLAKYNYLPTQLPIGEGPYSQQLRQTNPFFDDMVSMIQHGRSRPSIPEYPQIAEHIREAIDDVYYGKKEPKQALDDAAAKSAQALGWK</sequence>
<feature type="compositionally biased region" description="Polar residues" evidence="1">
    <location>
        <begin position="244"/>
        <end position="255"/>
    </location>
</feature>
<evidence type="ECO:0000313" key="3">
    <source>
        <dbReference type="EMBL" id="AIF83558.1"/>
    </source>
</evidence>
<keyword evidence="4" id="KW-1185">Reference proteome</keyword>
<keyword evidence="3" id="KW-0813">Transport</keyword>
<dbReference type="RefSeq" id="WP_148700307.1">
    <property type="nucleotide sequence ID" value="NZ_CP007174.1"/>
</dbReference>
<organism evidence="3 4">
    <name type="scientific">Candidatus Nitrososphaera evergladensis SR1</name>
    <dbReference type="NCBI Taxonomy" id="1459636"/>
    <lineage>
        <taxon>Archaea</taxon>
        <taxon>Nitrososphaerota</taxon>
        <taxon>Nitrososphaeria</taxon>
        <taxon>Nitrososphaerales</taxon>
        <taxon>Nitrososphaeraceae</taxon>
        <taxon>Nitrososphaera</taxon>
    </lineage>
</organism>
<feature type="transmembrane region" description="Helical" evidence="2">
    <location>
        <begin position="12"/>
        <end position="34"/>
    </location>
</feature>
<dbReference type="InterPro" id="IPR050490">
    <property type="entry name" value="Bact_solute-bd_prot1"/>
</dbReference>
<dbReference type="OrthoDB" id="30637at2157"/>
<evidence type="ECO:0000256" key="1">
    <source>
        <dbReference type="SAM" id="MobiDB-lite"/>
    </source>
</evidence>
<evidence type="ECO:0000256" key="2">
    <source>
        <dbReference type="SAM" id="Phobius"/>
    </source>
</evidence>
<dbReference type="HOGENOM" id="CLU_408622_0_0_2"/>
<keyword evidence="2" id="KW-0812">Transmembrane</keyword>
<gene>
    <name evidence="3" type="ORF">NTE_01495</name>
</gene>
<accession>A0A075MQS2</accession>